<feature type="compositionally biased region" description="Polar residues" evidence="1">
    <location>
        <begin position="55"/>
        <end position="65"/>
    </location>
</feature>
<organism evidence="3 4">
    <name type="scientific">Myriangium duriaei CBS 260.36</name>
    <dbReference type="NCBI Taxonomy" id="1168546"/>
    <lineage>
        <taxon>Eukaryota</taxon>
        <taxon>Fungi</taxon>
        <taxon>Dikarya</taxon>
        <taxon>Ascomycota</taxon>
        <taxon>Pezizomycotina</taxon>
        <taxon>Dothideomycetes</taxon>
        <taxon>Dothideomycetidae</taxon>
        <taxon>Myriangiales</taxon>
        <taxon>Myriangiaceae</taxon>
        <taxon>Myriangium</taxon>
    </lineage>
</organism>
<keyword evidence="2" id="KW-0732">Signal</keyword>
<feature type="signal peptide" evidence="2">
    <location>
        <begin position="1"/>
        <end position="16"/>
    </location>
</feature>
<evidence type="ECO:0000313" key="4">
    <source>
        <dbReference type="Proteomes" id="UP000799439"/>
    </source>
</evidence>
<gene>
    <name evidence="3" type="ORF">K461DRAFT_272350</name>
</gene>
<dbReference type="Proteomes" id="UP000799439">
    <property type="component" value="Unassembled WGS sequence"/>
</dbReference>
<dbReference type="AlphaFoldDB" id="A0A9P4ITP6"/>
<protein>
    <submittedName>
        <fullName evidence="3">Uncharacterized protein</fullName>
    </submittedName>
</protein>
<evidence type="ECO:0000256" key="1">
    <source>
        <dbReference type="SAM" id="MobiDB-lite"/>
    </source>
</evidence>
<sequence length="385" mass="43385">MGLLIIIPVLLHLVIAWMPERNHISRHAYPAKPVYPYSSRGATDNSGSDKHIQDPTWNSPDLTPSSRDVVSSIDNQIAPDCLIGAPVLIFGHHIVYQFSGNIAQVMVRTVTNILRRTHIINQPRNATLAKIERVLTRVTFIVIALALLLEEKEGTQRIDVGVDDGKQNKVKRRSLVADHPVNLVSWDLSDDEAHASGNIFDNRSIMSDDLRVQMVGEGHKNITFIHTSDTDTPMLAHDGDDGTSHFHWRPSYEIPLLPVRADQTFKHHYPYFNANGAGFKISATNPIGRKIPKMPMEQAKKMAGAIVRDLIERRGSTSCVGYEDVLQNNGLIGHRLCFIPEIRRFGLKDELNRCFANKYKLIKPIYQFRHPIHMARIHVACLDQG</sequence>
<feature type="region of interest" description="Disordered" evidence="1">
    <location>
        <begin position="40"/>
        <end position="65"/>
    </location>
</feature>
<feature type="chain" id="PRO_5040484214" evidence="2">
    <location>
        <begin position="17"/>
        <end position="385"/>
    </location>
</feature>
<evidence type="ECO:0000256" key="2">
    <source>
        <dbReference type="SAM" id="SignalP"/>
    </source>
</evidence>
<evidence type="ECO:0000313" key="3">
    <source>
        <dbReference type="EMBL" id="KAF2147647.1"/>
    </source>
</evidence>
<proteinExistence type="predicted"/>
<dbReference type="EMBL" id="ML996095">
    <property type="protein sequence ID" value="KAF2147647.1"/>
    <property type="molecule type" value="Genomic_DNA"/>
</dbReference>
<name>A0A9P4ITP6_9PEZI</name>
<accession>A0A9P4ITP6</accession>
<keyword evidence="4" id="KW-1185">Reference proteome</keyword>
<comment type="caution">
    <text evidence="3">The sequence shown here is derived from an EMBL/GenBank/DDBJ whole genome shotgun (WGS) entry which is preliminary data.</text>
</comment>
<reference evidence="3" key="1">
    <citation type="journal article" date="2020" name="Stud. Mycol.">
        <title>101 Dothideomycetes genomes: a test case for predicting lifestyles and emergence of pathogens.</title>
        <authorList>
            <person name="Haridas S."/>
            <person name="Albert R."/>
            <person name="Binder M."/>
            <person name="Bloem J."/>
            <person name="Labutti K."/>
            <person name="Salamov A."/>
            <person name="Andreopoulos B."/>
            <person name="Baker S."/>
            <person name="Barry K."/>
            <person name="Bills G."/>
            <person name="Bluhm B."/>
            <person name="Cannon C."/>
            <person name="Castanera R."/>
            <person name="Culley D."/>
            <person name="Daum C."/>
            <person name="Ezra D."/>
            <person name="Gonzalez J."/>
            <person name="Henrissat B."/>
            <person name="Kuo A."/>
            <person name="Liang C."/>
            <person name="Lipzen A."/>
            <person name="Lutzoni F."/>
            <person name="Magnuson J."/>
            <person name="Mondo S."/>
            <person name="Nolan M."/>
            <person name="Ohm R."/>
            <person name="Pangilinan J."/>
            <person name="Park H.-J."/>
            <person name="Ramirez L."/>
            <person name="Alfaro M."/>
            <person name="Sun H."/>
            <person name="Tritt A."/>
            <person name="Yoshinaga Y."/>
            <person name="Zwiers L.-H."/>
            <person name="Turgeon B."/>
            <person name="Goodwin S."/>
            <person name="Spatafora J."/>
            <person name="Crous P."/>
            <person name="Grigoriev I."/>
        </authorList>
    </citation>
    <scope>NUCLEOTIDE SEQUENCE</scope>
    <source>
        <strain evidence="3">CBS 260.36</strain>
    </source>
</reference>